<evidence type="ECO:0000313" key="1">
    <source>
        <dbReference type="EMBL" id="NHN24446.1"/>
    </source>
</evidence>
<gene>
    <name evidence="1" type="ORF">FIA58_002055</name>
</gene>
<dbReference type="PROSITE" id="PS51257">
    <property type="entry name" value="PROKAR_LIPOPROTEIN"/>
    <property type="match status" value="1"/>
</dbReference>
<comment type="caution">
    <text evidence="1">The sequence shown here is derived from an EMBL/GenBank/DDBJ whole genome shotgun (WGS) entry which is preliminary data.</text>
</comment>
<dbReference type="EMBL" id="VEVQ02000001">
    <property type="protein sequence ID" value="NHN24446.1"/>
    <property type="molecule type" value="Genomic_DNA"/>
</dbReference>
<organism evidence="1 2">
    <name type="scientific">Flavobacterium jejuense</name>
    <dbReference type="NCBI Taxonomy" id="1544455"/>
    <lineage>
        <taxon>Bacteria</taxon>
        <taxon>Pseudomonadati</taxon>
        <taxon>Bacteroidota</taxon>
        <taxon>Flavobacteriia</taxon>
        <taxon>Flavobacteriales</taxon>
        <taxon>Flavobacteriaceae</taxon>
        <taxon>Flavobacterium</taxon>
    </lineage>
</organism>
<evidence type="ECO:0008006" key="3">
    <source>
        <dbReference type="Google" id="ProtNLM"/>
    </source>
</evidence>
<protein>
    <recommendedName>
        <fullName evidence="3">Lipoprotein</fullName>
    </recommendedName>
</protein>
<evidence type="ECO:0000313" key="2">
    <source>
        <dbReference type="Proteomes" id="UP000817854"/>
    </source>
</evidence>
<reference evidence="1" key="2">
    <citation type="submission" date="2020-02" db="EMBL/GenBank/DDBJ databases">
        <title>Flavobacterium profundi sp. nov., isolated from a deep-sea seamount.</title>
        <authorList>
            <person name="Zhang D.-C."/>
        </authorList>
    </citation>
    <scope>NUCLEOTIDE SEQUENCE</scope>
    <source>
        <strain evidence="1">EC11</strain>
    </source>
</reference>
<keyword evidence="2" id="KW-1185">Reference proteome</keyword>
<name>A0ABX0IQP9_9FLAO</name>
<proteinExistence type="predicted"/>
<sequence length="220" mass="26460">MKIYISIFILFIISSCVEKTNEKNRKQFDRLSDEGLYKRQFLNLNFSDSITENYEIYITKEKDTLYNQYKYLKGNIIDTLESIYYDLKITKTNRKNSYKGVITLHSLYENLKLDKNNRRELQFGYCVQNKDSVNLVYLSSKSKNTIEFEYENYYNNKLQGILYQQVERDTIIDNEKMINMSRIYLLVDNDTLTDNLFLTSYEVPKTKKFTFEKSKFKLNK</sequence>
<accession>A0ABX0IQP9</accession>
<dbReference type="RefSeq" id="WP_140959517.1">
    <property type="nucleotide sequence ID" value="NZ_VEVQ02000001.1"/>
</dbReference>
<reference evidence="1" key="1">
    <citation type="submission" date="2019-05" db="EMBL/GenBank/DDBJ databases">
        <authorList>
            <person name="Lianzixin W."/>
        </authorList>
    </citation>
    <scope>NUCLEOTIDE SEQUENCE</scope>
    <source>
        <strain evidence="1">EC11</strain>
    </source>
</reference>
<dbReference type="Proteomes" id="UP000817854">
    <property type="component" value="Unassembled WGS sequence"/>
</dbReference>